<dbReference type="SUPFAM" id="SSF161098">
    <property type="entry name" value="MetI-like"/>
    <property type="match status" value="1"/>
</dbReference>
<reference evidence="9" key="1">
    <citation type="journal article" date="2014" name="Front. Microbiol.">
        <title>High frequency of phylogenetically diverse reductive dehalogenase-homologous genes in deep subseafloor sedimentary metagenomes.</title>
        <authorList>
            <person name="Kawai M."/>
            <person name="Futagami T."/>
            <person name="Toyoda A."/>
            <person name="Takaki Y."/>
            <person name="Nishi S."/>
            <person name="Hori S."/>
            <person name="Arai W."/>
            <person name="Tsubouchi T."/>
            <person name="Morono Y."/>
            <person name="Uchiyama I."/>
            <person name="Ito T."/>
            <person name="Fujiyama A."/>
            <person name="Inagaki F."/>
            <person name="Takami H."/>
        </authorList>
    </citation>
    <scope>NUCLEOTIDE SEQUENCE</scope>
    <source>
        <strain evidence="9">Expedition CK06-06</strain>
    </source>
</reference>
<keyword evidence="6 7" id="KW-0472">Membrane</keyword>
<organism evidence="9">
    <name type="scientific">marine sediment metagenome</name>
    <dbReference type="NCBI Taxonomy" id="412755"/>
    <lineage>
        <taxon>unclassified sequences</taxon>
        <taxon>metagenomes</taxon>
        <taxon>ecological metagenomes</taxon>
    </lineage>
</organism>
<feature type="transmembrane region" description="Helical" evidence="7">
    <location>
        <begin position="61"/>
        <end position="87"/>
    </location>
</feature>
<dbReference type="Pfam" id="PF00528">
    <property type="entry name" value="BPD_transp_1"/>
    <property type="match status" value="1"/>
</dbReference>
<dbReference type="InterPro" id="IPR050366">
    <property type="entry name" value="BP-dependent_transpt_permease"/>
</dbReference>
<comment type="caution">
    <text evidence="9">The sequence shown here is derived from an EMBL/GenBank/DDBJ whole genome shotgun (WGS) entry which is preliminary data.</text>
</comment>
<evidence type="ECO:0000256" key="5">
    <source>
        <dbReference type="ARBA" id="ARBA00022989"/>
    </source>
</evidence>
<name>X0TKF8_9ZZZZ</name>
<dbReference type="GO" id="GO:0055085">
    <property type="term" value="P:transmembrane transport"/>
    <property type="evidence" value="ECO:0007669"/>
    <property type="project" value="InterPro"/>
</dbReference>
<keyword evidence="2" id="KW-0813">Transport</keyword>
<evidence type="ECO:0000256" key="3">
    <source>
        <dbReference type="ARBA" id="ARBA00022475"/>
    </source>
</evidence>
<dbReference type="PROSITE" id="PS50928">
    <property type="entry name" value="ABC_TM1"/>
    <property type="match status" value="1"/>
</dbReference>
<evidence type="ECO:0000256" key="2">
    <source>
        <dbReference type="ARBA" id="ARBA00022448"/>
    </source>
</evidence>
<dbReference type="PANTHER" id="PTHR43386">
    <property type="entry name" value="OLIGOPEPTIDE TRANSPORT SYSTEM PERMEASE PROTEIN APPC"/>
    <property type="match status" value="1"/>
</dbReference>
<feature type="transmembrane region" description="Helical" evidence="7">
    <location>
        <begin position="226"/>
        <end position="247"/>
    </location>
</feature>
<evidence type="ECO:0000256" key="7">
    <source>
        <dbReference type="SAM" id="Phobius"/>
    </source>
</evidence>
<keyword evidence="3" id="KW-1003">Cell membrane</keyword>
<feature type="transmembrane region" description="Helical" evidence="7">
    <location>
        <begin position="175"/>
        <end position="205"/>
    </location>
</feature>
<keyword evidence="5 7" id="KW-1133">Transmembrane helix</keyword>
<dbReference type="PANTHER" id="PTHR43386:SF1">
    <property type="entry name" value="D,D-DIPEPTIDE TRANSPORT SYSTEM PERMEASE PROTEIN DDPC-RELATED"/>
    <property type="match status" value="1"/>
</dbReference>
<gene>
    <name evidence="9" type="ORF">S01H1_27994</name>
</gene>
<feature type="non-terminal residue" evidence="9">
    <location>
        <position position="1"/>
    </location>
</feature>
<accession>X0TKF8</accession>
<evidence type="ECO:0000256" key="4">
    <source>
        <dbReference type="ARBA" id="ARBA00022692"/>
    </source>
</evidence>
<protein>
    <recommendedName>
        <fullName evidence="8">ABC transmembrane type-1 domain-containing protein</fullName>
    </recommendedName>
</protein>
<dbReference type="EMBL" id="BARS01017083">
    <property type="protein sequence ID" value="GAF94023.1"/>
    <property type="molecule type" value="Genomic_DNA"/>
</dbReference>
<keyword evidence="4 7" id="KW-0812">Transmembrane</keyword>
<dbReference type="InterPro" id="IPR035906">
    <property type="entry name" value="MetI-like_sf"/>
</dbReference>
<dbReference type="CDD" id="cd06261">
    <property type="entry name" value="TM_PBP2"/>
    <property type="match status" value="1"/>
</dbReference>
<evidence type="ECO:0000256" key="6">
    <source>
        <dbReference type="ARBA" id="ARBA00023136"/>
    </source>
</evidence>
<evidence type="ECO:0000256" key="1">
    <source>
        <dbReference type="ARBA" id="ARBA00004651"/>
    </source>
</evidence>
<feature type="domain" description="ABC transmembrane type-1" evidence="8">
    <location>
        <begin position="59"/>
        <end position="248"/>
    </location>
</feature>
<feature type="transmembrane region" description="Helical" evidence="7">
    <location>
        <begin position="107"/>
        <end position="132"/>
    </location>
</feature>
<sequence>LLLVFTSITAPFIAPHDPNEQDITATKRPPFWMGGGDLNHILGTDSLGRDVFSRLLYGSRVAMFVAVVGTFFAGLIGVPLALLAGFYRGAVDNVISRFVDIWISFPPILLSIVLMAVLGTGLTKVALAIILVDWTRFCRVIRGEVFNISERDFILAAKAIALSNLRIIVKEVFPNIVPLLIVLVTLEMGIAIIVEAILSFVGLSVEASIPAWGQMIALGRLYIHQAWWIMVFPMMCIIISVLGLNLLGDGLREVLDPRLKVIEMK</sequence>
<proteinExistence type="predicted"/>
<dbReference type="InterPro" id="IPR000515">
    <property type="entry name" value="MetI-like"/>
</dbReference>
<evidence type="ECO:0000259" key="8">
    <source>
        <dbReference type="PROSITE" id="PS50928"/>
    </source>
</evidence>
<comment type="subcellular location">
    <subcellularLocation>
        <location evidence="1">Cell membrane</location>
        <topology evidence="1">Multi-pass membrane protein</topology>
    </subcellularLocation>
</comment>
<dbReference type="GO" id="GO:0005886">
    <property type="term" value="C:plasma membrane"/>
    <property type="evidence" value="ECO:0007669"/>
    <property type="project" value="UniProtKB-SubCell"/>
</dbReference>
<dbReference type="Gene3D" id="1.10.3720.10">
    <property type="entry name" value="MetI-like"/>
    <property type="match status" value="1"/>
</dbReference>
<evidence type="ECO:0000313" key="9">
    <source>
        <dbReference type="EMBL" id="GAF94023.1"/>
    </source>
</evidence>
<dbReference type="AlphaFoldDB" id="X0TKF8"/>